<dbReference type="Proteomes" id="UP001237642">
    <property type="component" value="Unassembled WGS sequence"/>
</dbReference>
<dbReference type="SUPFAM" id="SSF81383">
    <property type="entry name" value="F-box domain"/>
    <property type="match status" value="1"/>
</dbReference>
<sequence>MEKEKSDHGGRTGPDWSELIHECLVNILSRLTLEDRWRGAMLVCKSWLQANREQCLNSVFDLQSHFDPATELPLYWESGFEYKIDNMLISAALQADGSLTEIRISHCSDRSLILVAQRCPNLQVLCIKSCPNITDLSMAKIASGCPNLRELDISFCYVVSYRSFELIGKKCLNLGILKRNLMNWLDPSQHVGIVPNEYLNACPQDGDTEAAAIAKHMPHLLHLEIRFSKLSSRGLILVSQGCLNLEFLDVSGCANLTSHDIANLPFHLYDDRFQTAIPRT</sequence>
<feature type="domain" description="F-box/LRR-repeat protein 15-like leucin rich repeat" evidence="2">
    <location>
        <begin position="104"/>
        <end position="169"/>
    </location>
</feature>
<evidence type="ECO:0000259" key="2">
    <source>
        <dbReference type="Pfam" id="PF25372"/>
    </source>
</evidence>
<dbReference type="SUPFAM" id="SSF52047">
    <property type="entry name" value="RNI-like"/>
    <property type="match status" value="1"/>
</dbReference>
<evidence type="ECO:0000313" key="3">
    <source>
        <dbReference type="EMBL" id="KAK1395858.1"/>
    </source>
</evidence>
<dbReference type="InterPro" id="IPR006553">
    <property type="entry name" value="Leu-rich_rpt_Cys-con_subtyp"/>
</dbReference>
<dbReference type="Gene3D" id="3.80.10.10">
    <property type="entry name" value="Ribonuclease Inhibitor"/>
    <property type="match status" value="2"/>
</dbReference>
<dbReference type="PANTHER" id="PTHR38926:SF5">
    <property type="entry name" value="F-BOX AND LEUCINE-RICH REPEAT PROTEIN 6"/>
    <property type="match status" value="1"/>
</dbReference>
<feature type="domain" description="F-box" evidence="1">
    <location>
        <begin position="16"/>
        <end position="49"/>
    </location>
</feature>
<evidence type="ECO:0000313" key="4">
    <source>
        <dbReference type="Proteomes" id="UP001237642"/>
    </source>
</evidence>
<dbReference type="SMART" id="SM00367">
    <property type="entry name" value="LRR_CC"/>
    <property type="match status" value="4"/>
</dbReference>
<dbReference type="EMBL" id="JAUIZM010000002">
    <property type="protein sequence ID" value="KAK1395858.1"/>
    <property type="molecule type" value="Genomic_DNA"/>
</dbReference>
<dbReference type="InterPro" id="IPR057207">
    <property type="entry name" value="FBXL15_LRR"/>
</dbReference>
<dbReference type="AlphaFoldDB" id="A0AAD8J2H8"/>
<comment type="caution">
    <text evidence="3">The sequence shown here is derived from an EMBL/GenBank/DDBJ whole genome shotgun (WGS) entry which is preliminary data.</text>
</comment>
<reference evidence="3" key="1">
    <citation type="submission" date="2023-02" db="EMBL/GenBank/DDBJ databases">
        <title>Genome of toxic invasive species Heracleum sosnowskyi carries increased number of genes despite the absence of recent whole-genome duplications.</title>
        <authorList>
            <person name="Schelkunov M."/>
            <person name="Shtratnikova V."/>
            <person name="Makarenko M."/>
            <person name="Klepikova A."/>
            <person name="Omelchenko D."/>
            <person name="Novikova G."/>
            <person name="Obukhova E."/>
            <person name="Bogdanov V."/>
            <person name="Penin A."/>
            <person name="Logacheva M."/>
        </authorList>
    </citation>
    <scope>NUCLEOTIDE SEQUENCE</scope>
    <source>
        <strain evidence="3">Hsosn_3</strain>
        <tissue evidence="3">Leaf</tissue>
    </source>
</reference>
<evidence type="ECO:0000259" key="1">
    <source>
        <dbReference type="Pfam" id="PF00646"/>
    </source>
</evidence>
<dbReference type="Pfam" id="PF25372">
    <property type="entry name" value="DUF7885"/>
    <property type="match status" value="1"/>
</dbReference>
<protein>
    <submittedName>
        <fullName evidence="3">F-box protein SKIP1</fullName>
    </submittedName>
</protein>
<accession>A0AAD8J2H8</accession>
<keyword evidence="4" id="KW-1185">Reference proteome</keyword>
<reference evidence="3" key="2">
    <citation type="submission" date="2023-05" db="EMBL/GenBank/DDBJ databases">
        <authorList>
            <person name="Schelkunov M.I."/>
        </authorList>
    </citation>
    <scope>NUCLEOTIDE SEQUENCE</scope>
    <source>
        <strain evidence="3">Hsosn_3</strain>
        <tissue evidence="3">Leaf</tissue>
    </source>
</reference>
<dbReference type="Pfam" id="PF00646">
    <property type="entry name" value="F-box"/>
    <property type="match status" value="1"/>
</dbReference>
<dbReference type="InterPro" id="IPR036047">
    <property type="entry name" value="F-box-like_dom_sf"/>
</dbReference>
<dbReference type="InterPro" id="IPR032675">
    <property type="entry name" value="LRR_dom_sf"/>
</dbReference>
<dbReference type="Gene3D" id="1.20.1280.50">
    <property type="match status" value="1"/>
</dbReference>
<proteinExistence type="predicted"/>
<name>A0AAD8J2H8_9APIA</name>
<organism evidence="3 4">
    <name type="scientific">Heracleum sosnowskyi</name>
    <dbReference type="NCBI Taxonomy" id="360622"/>
    <lineage>
        <taxon>Eukaryota</taxon>
        <taxon>Viridiplantae</taxon>
        <taxon>Streptophyta</taxon>
        <taxon>Embryophyta</taxon>
        <taxon>Tracheophyta</taxon>
        <taxon>Spermatophyta</taxon>
        <taxon>Magnoliopsida</taxon>
        <taxon>eudicotyledons</taxon>
        <taxon>Gunneridae</taxon>
        <taxon>Pentapetalae</taxon>
        <taxon>asterids</taxon>
        <taxon>campanulids</taxon>
        <taxon>Apiales</taxon>
        <taxon>Apiaceae</taxon>
        <taxon>Apioideae</taxon>
        <taxon>apioid superclade</taxon>
        <taxon>Tordylieae</taxon>
        <taxon>Tordyliinae</taxon>
        <taxon>Heracleum</taxon>
    </lineage>
</organism>
<dbReference type="InterPro" id="IPR001810">
    <property type="entry name" value="F-box_dom"/>
</dbReference>
<dbReference type="PANTHER" id="PTHR38926">
    <property type="entry name" value="F-BOX DOMAIN CONTAINING PROTEIN, EXPRESSED"/>
    <property type="match status" value="1"/>
</dbReference>
<gene>
    <name evidence="3" type="ORF">POM88_005721</name>
</gene>